<evidence type="ECO:0000256" key="1">
    <source>
        <dbReference type="SAM" id="Phobius"/>
    </source>
</evidence>
<dbReference type="Pfam" id="PF00106">
    <property type="entry name" value="adh_short"/>
    <property type="match status" value="1"/>
</dbReference>
<feature type="transmembrane region" description="Helical" evidence="1">
    <location>
        <begin position="176"/>
        <end position="197"/>
    </location>
</feature>
<dbReference type="InterPro" id="IPR002347">
    <property type="entry name" value="SDR_fam"/>
</dbReference>
<keyword evidence="1" id="KW-0812">Transmembrane</keyword>
<protein>
    <submittedName>
        <fullName evidence="2">Chloroplastic (Protein NON-YELLOW COLORING 1-LIKE) (OsNOL) (Protein NYC1-LIKE) (Short-chain dehydrogenase/reductase NOL)</fullName>
    </submittedName>
</protein>
<keyword evidence="3" id="KW-1185">Reference proteome</keyword>
<comment type="caution">
    <text evidence="2">The sequence shown here is derived from an EMBL/GenBank/DDBJ whole genome shotgun (WGS) entry which is preliminary data.</text>
</comment>
<dbReference type="PANTHER" id="PTHR24314">
    <property type="entry name" value="NON-SPECIFIC LIPID TRANSFER PROTEIN-RELATED"/>
    <property type="match status" value="1"/>
</dbReference>
<dbReference type="CDD" id="cd05233">
    <property type="entry name" value="SDR_c"/>
    <property type="match status" value="1"/>
</dbReference>
<accession>A0ABP0QMR9</accession>
<dbReference type="SUPFAM" id="SSF51735">
    <property type="entry name" value="NAD(P)-binding Rossmann-fold domains"/>
    <property type="match status" value="1"/>
</dbReference>
<gene>
    <name evidence="2" type="ORF">SCF082_LOCUS42116</name>
</gene>
<organism evidence="2 3">
    <name type="scientific">Durusdinium trenchii</name>
    <dbReference type="NCBI Taxonomy" id="1381693"/>
    <lineage>
        <taxon>Eukaryota</taxon>
        <taxon>Sar</taxon>
        <taxon>Alveolata</taxon>
        <taxon>Dinophyceae</taxon>
        <taxon>Suessiales</taxon>
        <taxon>Symbiodiniaceae</taxon>
        <taxon>Durusdinium</taxon>
    </lineage>
</organism>
<dbReference type="EMBL" id="CAXAMM010039818">
    <property type="protein sequence ID" value="CAK9089239.1"/>
    <property type="molecule type" value="Genomic_DNA"/>
</dbReference>
<dbReference type="InterPro" id="IPR036291">
    <property type="entry name" value="NAD(P)-bd_dom_sf"/>
</dbReference>
<reference evidence="2 3" key="1">
    <citation type="submission" date="2024-02" db="EMBL/GenBank/DDBJ databases">
        <authorList>
            <person name="Chen Y."/>
            <person name="Shah S."/>
            <person name="Dougan E. K."/>
            <person name="Thang M."/>
            <person name="Chan C."/>
        </authorList>
    </citation>
    <scope>NUCLEOTIDE SEQUENCE [LARGE SCALE GENOMIC DNA]</scope>
</reference>
<dbReference type="PRINTS" id="PR00081">
    <property type="entry name" value="GDHRDH"/>
</dbReference>
<keyword evidence="1" id="KW-0472">Membrane</keyword>
<evidence type="ECO:0000313" key="3">
    <source>
        <dbReference type="Proteomes" id="UP001642464"/>
    </source>
</evidence>
<dbReference type="Gene3D" id="3.40.50.720">
    <property type="entry name" value="NAD(P)-binding Rossmann-like Domain"/>
    <property type="match status" value="1"/>
</dbReference>
<dbReference type="PANTHER" id="PTHR24314:SF21">
    <property type="entry name" value="CHLOROPHYLL(IDE) B REDUCTASE NYC1, CHLOROPLASTIC-RELATED"/>
    <property type="match status" value="1"/>
</dbReference>
<proteinExistence type="predicted"/>
<keyword evidence="1" id="KW-1133">Transmembrane helix</keyword>
<sequence>MEAFAVASPTQPLVRAHISQVGRTEKAVAQRSAQARWRAAGARERRSPGSLHVQHEQLLTAPHEQHTLSKEGARAVDLALSPQVLQLLLGPLPAAAAKSCSKLNLLEEPFWTPPVLFDGCAGIIGCVALSVLFSFPALQRLPSLRQIAGFVWSPSVPTKIERHALAAFHKQMASMLVRLMPGILFFILVRFARIAVARDISFEVAPIDALDIPCLVMYLVGIVLLRFSFLVTPKTLEVWHVLMQCLTILPLLLSTGQACPDSSQNACQASKSLLNLYQFRMISGITRFTLPARMVLSVIGRTSWSVVILNLLHWLVVLSQLPRPAEVGMDGSRFQPTAEMMIIIAAAFAVRHQTYRNVLVSLELRSRSVQRSAVLRLLHGFCDAVVELDAELRIMDARQLAAILLHSRPQQEGRDFVSYFVPEDRKRIRDGLLRPGEDLPALAVNAKMTDSSGTEVNVELLHVQFQEGEDEQRHYVGMREIQSAEPELVAPLQQDLPRAEMSVVFRGDTLQILTADARFCELCAQHLGASSVNNMSLIELAPEQGRESLCGRIQGAINAYLTTRQRRPVSISLQDLKLFGQRVARLSLENDQLLGCLVGELILSNATSQLTASNLTRHEAEVSSTLSRLEEPPMAERNTSSSRASAVVMHGKPVCAGVVITGGAAGVGFAYADEFLARGHQVVICDVKDCSSAVESLKAKHGEKASVFATVCDVSSIESINKLIDFVKDKIGVVHYWINNAGINGGRRRFTEVSPETVEAVIRVNLGGILLCTHAAMRMMEQQAGVESHIFNTVGSGVKGGGTPGYVAYGATKRGLPQMTESLVKELEEGVQGYDEVKTPGKVNCHCLSPGMVFTDLLLNDSTPELRKFPFGVLAAQPEEVAADLVPKIINTSGNGKSVEFLTVDKILTKFFQRFILGEKSKYIDDDGNVIKMPGADYQDSLQVWNQKASHILGPQKALLGIKPLVFRWHVILDSLLSMQSPSSPPRPTAT</sequence>
<name>A0ABP0QMR9_9DINO</name>
<feature type="transmembrane region" description="Helical" evidence="1">
    <location>
        <begin position="115"/>
        <end position="138"/>
    </location>
</feature>
<feature type="transmembrane region" description="Helical" evidence="1">
    <location>
        <begin position="209"/>
        <end position="229"/>
    </location>
</feature>
<evidence type="ECO:0000313" key="2">
    <source>
        <dbReference type="EMBL" id="CAK9089239.1"/>
    </source>
</evidence>
<dbReference type="InterPro" id="IPR052625">
    <property type="entry name" value="Chl_b_Red"/>
</dbReference>
<dbReference type="Proteomes" id="UP001642464">
    <property type="component" value="Unassembled WGS sequence"/>
</dbReference>